<dbReference type="Gene3D" id="1.10.10.60">
    <property type="entry name" value="Homeodomain-like"/>
    <property type="match status" value="1"/>
</dbReference>
<dbReference type="GO" id="GO:0003700">
    <property type="term" value="F:DNA-binding transcription factor activity"/>
    <property type="evidence" value="ECO:0007669"/>
    <property type="project" value="InterPro"/>
</dbReference>
<evidence type="ECO:0000313" key="5">
    <source>
        <dbReference type="EMBL" id="CAG4898149.1"/>
    </source>
</evidence>
<dbReference type="PANTHER" id="PTHR47894:SF4">
    <property type="entry name" value="HTH-TYPE TRANSCRIPTIONAL REGULATOR GADX"/>
    <property type="match status" value="1"/>
</dbReference>
<evidence type="ECO:0000256" key="3">
    <source>
        <dbReference type="ARBA" id="ARBA00023163"/>
    </source>
</evidence>
<dbReference type="EMBL" id="CAJQZC010000004">
    <property type="protein sequence ID" value="CAG4898149.1"/>
    <property type="molecule type" value="Genomic_DNA"/>
</dbReference>
<evidence type="ECO:0000313" key="6">
    <source>
        <dbReference type="Proteomes" id="UP000789704"/>
    </source>
</evidence>
<dbReference type="PANTHER" id="PTHR47894">
    <property type="entry name" value="HTH-TYPE TRANSCRIPTIONAL REGULATOR GADX"/>
    <property type="match status" value="1"/>
</dbReference>
<accession>A0A9N8X249</accession>
<comment type="caution">
    <text evidence="5">The sequence shown here is derived from an EMBL/GenBank/DDBJ whole genome shotgun (WGS) entry which is preliminary data.</text>
</comment>
<dbReference type="Pfam" id="PF12625">
    <property type="entry name" value="Arabinose_bd"/>
    <property type="match status" value="1"/>
</dbReference>
<reference evidence="5" key="1">
    <citation type="submission" date="2021-04" db="EMBL/GenBank/DDBJ databases">
        <authorList>
            <person name="Vanwijnsberghe S."/>
        </authorList>
    </citation>
    <scope>NUCLEOTIDE SEQUENCE</scope>
    <source>
        <strain evidence="5">LMG 31841</strain>
    </source>
</reference>
<keyword evidence="1" id="KW-0805">Transcription regulation</keyword>
<dbReference type="Pfam" id="PF12833">
    <property type="entry name" value="HTH_18"/>
    <property type="match status" value="1"/>
</dbReference>
<feature type="domain" description="HTH araC/xylS-type" evidence="4">
    <location>
        <begin position="260"/>
        <end position="358"/>
    </location>
</feature>
<sequence length="372" mass="40922">MPAIGAELSNISLADAALDHLVKLGQPGHTLTRSASLTDYEHVARSVGLDPLRMLRMARLPATVFDDPNLMISVDSVGWLLEESARLSGQEAFGLLLAETRSLANLGMLALAVREEPSLRAAVQFFARYMRLHNAGVQLRLDDPGDVARLQVGANMQGGHGVWRQTIEMSTGIVLRVFKALSGDTFRPTKISFTHARPASLEVHRRVLGTAIEFSQECDAIVCPSRDLDTPIPAADPTLNREVKRWLDMQLTSLRDEPAQRARQVVRMLLPGGLCSVDQVAQHLGMHRRTLNRHLAAEGESVTTIINAVRAELAEEYLANSKRKLYDVAELLGFSHAGDFSRWFRGRFGKTPSEWAAHSRQSTAAPGPISSR</sequence>
<dbReference type="InterPro" id="IPR032687">
    <property type="entry name" value="AraC-type_N"/>
</dbReference>
<dbReference type="AlphaFoldDB" id="A0A9N8X249"/>
<name>A0A9N8X249_9BURK</name>
<dbReference type="InterPro" id="IPR018060">
    <property type="entry name" value="HTH_AraC"/>
</dbReference>
<dbReference type="GO" id="GO:0005829">
    <property type="term" value="C:cytosol"/>
    <property type="evidence" value="ECO:0007669"/>
    <property type="project" value="TreeGrafter"/>
</dbReference>
<dbReference type="SMART" id="SM00342">
    <property type="entry name" value="HTH_ARAC"/>
    <property type="match status" value="1"/>
</dbReference>
<dbReference type="SUPFAM" id="SSF46689">
    <property type="entry name" value="Homeodomain-like"/>
    <property type="match status" value="1"/>
</dbReference>
<keyword evidence="2" id="KW-0238">DNA-binding</keyword>
<evidence type="ECO:0000256" key="2">
    <source>
        <dbReference type="ARBA" id="ARBA00023125"/>
    </source>
</evidence>
<organism evidence="5 6">
    <name type="scientific">Paraburkholderia saeva</name>
    <dbReference type="NCBI Taxonomy" id="2777537"/>
    <lineage>
        <taxon>Bacteria</taxon>
        <taxon>Pseudomonadati</taxon>
        <taxon>Pseudomonadota</taxon>
        <taxon>Betaproteobacteria</taxon>
        <taxon>Burkholderiales</taxon>
        <taxon>Burkholderiaceae</taxon>
        <taxon>Paraburkholderia</taxon>
    </lineage>
</organism>
<dbReference type="GO" id="GO:0000976">
    <property type="term" value="F:transcription cis-regulatory region binding"/>
    <property type="evidence" value="ECO:0007669"/>
    <property type="project" value="TreeGrafter"/>
</dbReference>
<gene>
    <name evidence="5" type="primary">virS_2</name>
    <name evidence="5" type="ORF">LMG31841_02577</name>
</gene>
<keyword evidence="3" id="KW-0804">Transcription</keyword>
<dbReference type="RefSeq" id="WP_228877030.1">
    <property type="nucleotide sequence ID" value="NZ_CAJQZC010000004.1"/>
</dbReference>
<protein>
    <submittedName>
        <fullName evidence="5">HTH-type transcriptional regulator VirS</fullName>
    </submittedName>
</protein>
<dbReference type="PROSITE" id="PS01124">
    <property type="entry name" value="HTH_ARAC_FAMILY_2"/>
    <property type="match status" value="1"/>
</dbReference>
<evidence type="ECO:0000256" key="1">
    <source>
        <dbReference type="ARBA" id="ARBA00023015"/>
    </source>
</evidence>
<dbReference type="InterPro" id="IPR009057">
    <property type="entry name" value="Homeodomain-like_sf"/>
</dbReference>
<dbReference type="Proteomes" id="UP000789704">
    <property type="component" value="Unassembled WGS sequence"/>
</dbReference>
<evidence type="ECO:0000259" key="4">
    <source>
        <dbReference type="PROSITE" id="PS01124"/>
    </source>
</evidence>
<keyword evidence="6" id="KW-1185">Reference proteome</keyword>
<proteinExistence type="predicted"/>